<dbReference type="PANTHER" id="PTHR48081:SF30">
    <property type="entry name" value="ACETYL-HYDROLASE LIPR-RELATED"/>
    <property type="match status" value="1"/>
</dbReference>
<dbReference type="AlphaFoldDB" id="A0A418XU28"/>
<feature type="domain" description="Alpha/beta hydrolase fold-3" evidence="3">
    <location>
        <begin position="85"/>
        <end position="284"/>
    </location>
</feature>
<dbReference type="InterPro" id="IPR002168">
    <property type="entry name" value="Lipase_GDXG_HIS_AS"/>
</dbReference>
<organism evidence="4 5">
    <name type="scientific">Alcanivorax profundi</name>
    <dbReference type="NCBI Taxonomy" id="2338368"/>
    <lineage>
        <taxon>Bacteria</taxon>
        <taxon>Pseudomonadati</taxon>
        <taxon>Pseudomonadota</taxon>
        <taxon>Gammaproteobacteria</taxon>
        <taxon>Oceanospirillales</taxon>
        <taxon>Alcanivoracaceae</taxon>
        <taxon>Alcanivorax</taxon>
    </lineage>
</organism>
<dbReference type="Proteomes" id="UP000283734">
    <property type="component" value="Unassembled WGS sequence"/>
</dbReference>
<comment type="similarity">
    <text evidence="1">Belongs to the 'GDXG' lipolytic enzyme family.</text>
</comment>
<comment type="caution">
    <text evidence="4">The sequence shown here is derived from an EMBL/GenBank/DDBJ whole genome shotgun (WGS) entry which is preliminary data.</text>
</comment>
<dbReference type="InterPro" id="IPR050300">
    <property type="entry name" value="GDXG_lipolytic_enzyme"/>
</dbReference>
<keyword evidence="2 4" id="KW-0378">Hydrolase</keyword>
<protein>
    <submittedName>
        <fullName evidence="4">Alpha/beta hydrolase</fullName>
    </submittedName>
</protein>
<dbReference type="PANTHER" id="PTHR48081">
    <property type="entry name" value="AB HYDROLASE SUPERFAMILY PROTEIN C4A8.06C"/>
    <property type="match status" value="1"/>
</dbReference>
<dbReference type="EMBL" id="QYYA01000006">
    <property type="protein sequence ID" value="RJG16153.1"/>
    <property type="molecule type" value="Genomic_DNA"/>
</dbReference>
<sequence length="313" mass="33891">MSLFVDRISRSQSLLQQVLAGILRTSLALLFKPVVNPRFSIQTQRRWMTLIAGTTLTARDVGSHDAPVGDVPCRHYQPLHAQGTVLYLHGGGYVAGSPDTHKAITSHLARYANARVVVPDYRLAPEHPCPAAIDDAVAVYLGLLDEGVHPDTLTLMGDSAGGGLAMALLQALQARKVALPSSVILFSPWVDLTATALFDTDRDCLLSPAWLESGALLYAGADTDRARPQCSPINGELGNLPPVLIQAGSDEILLNDSHRLCQALNDAGTPAHLQVHPQRWHDFQLHAGVLADADQALMTCARFIHQHWKDVRP</sequence>
<evidence type="ECO:0000256" key="2">
    <source>
        <dbReference type="ARBA" id="ARBA00022801"/>
    </source>
</evidence>
<name>A0A418XU28_9GAMM</name>
<evidence type="ECO:0000313" key="4">
    <source>
        <dbReference type="EMBL" id="RJG16153.1"/>
    </source>
</evidence>
<keyword evidence="5" id="KW-1185">Reference proteome</keyword>
<dbReference type="Pfam" id="PF07859">
    <property type="entry name" value="Abhydrolase_3"/>
    <property type="match status" value="1"/>
</dbReference>
<proteinExistence type="inferred from homology"/>
<evidence type="ECO:0000256" key="1">
    <source>
        <dbReference type="ARBA" id="ARBA00010515"/>
    </source>
</evidence>
<dbReference type="Gene3D" id="3.40.50.1820">
    <property type="entry name" value="alpha/beta hydrolase"/>
    <property type="match status" value="1"/>
</dbReference>
<reference evidence="4 5" key="1">
    <citation type="submission" date="2018-09" db="EMBL/GenBank/DDBJ databases">
        <title>Alcanivorax profundi sp. nov., isolated from 1000 m-depth seawater of the Mariana Trench.</title>
        <authorList>
            <person name="Liu J."/>
        </authorList>
    </citation>
    <scope>NUCLEOTIDE SEQUENCE [LARGE SCALE GENOMIC DNA]</scope>
    <source>
        <strain evidence="4 5">MTEO17</strain>
    </source>
</reference>
<dbReference type="OrthoDB" id="5729797at2"/>
<dbReference type="InterPro" id="IPR013094">
    <property type="entry name" value="AB_hydrolase_3"/>
</dbReference>
<dbReference type="RefSeq" id="WP_022983714.1">
    <property type="nucleotide sequence ID" value="NZ_QYYA01000006.1"/>
</dbReference>
<dbReference type="GO" id="GO:0004806">
    <property type="term" value="F:triacylglycerol lipase activity"/>
    <property type="evidence" value="ECO:0007669"/>
    <property type="project" value="TreeGrafter"/>
</dbReference>
<dbReference type="SUPFAM" id="SSF53474">
    <property type="entry name" value="alpha/beta-Hydrolases"/>
    <property type="match status" value="1"/>
</dbReference>
<dbReference type="PROSITE" id="PS01173">
    <property type="entry name" value="LIPASE_GDXG_HIS"/>
    <property type="match status" value="1"/>
</dbReference>
<accession>A0A418XU28</accession>
<dbReference type="InterPro" id="IPR029058">
    <property type="entry name" value="AB_hydrolase_fold"/>
</dbReference>
<gene>
    <name evidence="4" type="ORF">D4A39_15270</name>
</gene>
<evidence type="ECO:0000313" key="5">
    <source>
        <dbReference type="Proteomes" id="UP000283734"/>
    </source>
</evidence>
<evidence type="ECO:0000259" key="3">
    <source>
        <dbReference type="Pfam" id="PF07859"/>
    </source>
</evidence>